<feature type="chain" id="PRO_5037976882" evidence="1">
    <location>
        <begin position="23"/>
        <end position="308"/>
    </location>
</feature>
<sequence length="308" mass="34828">MWELKGSYIVLLIAICITVVSGNAPSICDDIPDACVPASDLGSCKCALVLTEDASLDKRAIRQLILSPTAARLIRPLVPQSNQPILTDMPPEIGRTAAKTFFKIALIPRESLNAFVTFYSEKCVNEEDSLFVYSLRGLSRTIGCSVEKPCELKMENRVKTPTPPVPVPFNIDAKMRNPHKYNPEKHREKYGDNQLPLKFYSFYGKMADNYLGMTLISFAYTKSVVKTMRLTQEPYQNCRTVGLLLGKRQKCATEYRDVYSKYEESVEKRFLAKVASDANKKVVWKEYTLLNQQNIEDLDDTFCPAHLS</sequence>
<protein>
    <submittedName>
        <fullName evidence="3">Uncharacterized protein</fullName>
    </submittedName>
</protein>
<name>A0A914VLH0_9BILA</name>
<dbReference type="AlphaFoldDB" id="A0A914VLH0"/>
<keyword evidence="2" id="KW-1185">Reference proteome</keyword>
<proteinExistence type="predicted"/>
<dbReference type="Proteomes" id="UP000887566">
    <property type="component" value="Unplaced"/>
</dbReference>
<feature type="signal peptide" evidence="1">
    <location>
        <begin position="1"/>
        <end position="22"/>
    </location>
</feature>
<reference evidence="3" key="1">
    <citation type="submission" date="2022-11" db="UniProtKB">
        <authorList>
            <consortium name="WormBaseParasite"/>
        </authorList>
    </citation>
    <scope>IDENTIFICATION</scope>
</reference>
<evidence type="ECO:0000313" key="2">
    <source>
        <dbReference type="Proteomes" id="UP000887566"/>
    </source>
</evidence>
<dbReference type="WBParaSite" id="PSAMB.scaffold2167size24911.g16634.t1">
    <property type="protein sequence ID" value="PSAMB.scaffold2167size24911.g16634.t1"/>
    <property type="gene ID" value="PSAMB.scaffold2167size24911.g16634"/>
</dbReference>
<evidence type="ECO:0000313" key="3">
    <source>
        <dbReference type="WBParaSite" id="PSAMB.scaffold2167size24911.g16634.t1"/>
    </source>
</evidence>
<organism evidence="2 3">
    <name type="scientific">Plectus sambesii</name>
    <dbReference type="NCBI Taxonomy" id="2011161"/>
    <lineage>
        <taxon>Eukaryota</taxon>
        <taxon>Metazoa</taxon>
        <taxon>Ecdysozoa</taxon>
        <taxon>Nematoda</taxon>
        <taxon>Chromadorea</taxon>
        <taxon>Plectida</taxon>
        <taxon>Plectina</taxon>
        <taxon>Plectoidea</taxon>
        <taxon>Plectidae</taxon>
        <taxon>Plectus</taxon>
    </lineage>
</organism>
<evidence type="ECO:0000256" key="1">
    <source>
        <dbReference type="SAM" id="SignalP"/>
    </source>
</evidence>
<keyword evidence="1" id="KW-0732">Signal</keyword>
<accession>A0A914VLH0</accession>